<evidence type="ECO:0000259" key="2">
    <source>
        <dbReference type="Pfam" id="PF13358"/>
    </source>
</evidence>
<dbReference type="GO" id="GO:0003677">
    <property type="term" value="F:DNA binding"/>
    <property type="evidence" value="ECO:0007669"/>
    <property type="project" value="InterPro"/>
</dbReference>
<dbReference type="Pfam" id="PF01498">
    <property type="entry name" value="HTH_Tnp_Tc3_2"/>
    <property type="match status" value="1"/>
</dbReference>
<dbReference type="InterPro" id="IPR036397">
    <property type="entry name" value="RNaseH_sf"/>
</dbReference>
<dbReference type="GO" id="GO:0006313">
    <property type="term" value="P:DNA transposition"/>
    <property type="evidence" value="ECO:0007669"/>
    <property type="project" value="InterPro"/>
</dbReference>
<dbReference type="Proteomes" id="UP000574390">
    <property type="component" value="Unassembled WGS sequence"/>
</dbReference>
<evidence type="ECO:0000313" key="4">
    <source>
        <dbReference type="Proteomes" id="UP000574390"/>
    </source>
</evidence>
<dbReference type="InterPro" id="IPR009057">
    <property type="entry name" value="Homeodomain-like_sf"/>
</dbReference>
<dbReference type="Gene3D" id="3.30.420.10">
    <property type="entry name" value="Ribonuclease H-like superfamily/Ribonuclease H"/>
    <property type="match status" value="1"/>
</dbReference>
<dbReference type="GO" id="GO:0015074">
    <property type="term" value="P:DNA integration"/>
    <property type="evidence" value="ECO:0007669"/>
    <property type="project" value="InterPro"/>
</dbReference>
<organism evidence="3 4">
    <name type="scientific">Perkinsus olseni</name>
    <name type="common">Perkinsus atlanticus</name>
    <dbReference type="NCBI Taxonomy" id="32597"/>
    <lineage>
        <taxon>Eukaryota</taxon>
        <taxon>Sar</taxon>
        <taxon>Alveolata</taxon>
        <taxon>Perkinsozoa</taxon>
        <taxon>Perkinsea</taxon>
        <taxon>Perkinsida</taxon>
        <taxon>Perkinsidae</taxon>
        <taxon>Perkinsus</taxon>
    </lineage>
</organism>
<feature type="domain" description="Tc1-like transposase DDE" evidence="2">
    <location>
        <begin position="176"/>
        <end position="267"/>
    </location>
</feature>
<evidence type="ECO:0008006" key="5">
    <source>
        <dbReference type="Google" id="ProtNLM"/>
    </source>
</evidence>
<reference evidence="3 4" key="1">
    <citation type="submission" date="2020-04" db="EMBL/GenBank/DDBJ databases">
        <title>Perkinsus olseni comparative genomics.</title>
        <authorList>
            <person name="Bogema D.R."/>
        </authorList>
    </citation>
    <scope>NUCLEOTIDE SEQUENCE [LARGE SCALE GENOMIC DNA]</scope>
    <source>
        <strain evidence="3">ATCC PRA-205</strain>
    </source>
</reference>
<protein>
    <recommendedName>
        <fullName evidence="5">Transposable element Tc3 transposase</fullName>
    </recommendedName>
</protein>
<dbReference type="InterPro" id="IPR002492">
    <property type="entry name" value="Transposase_Tc1-like"/>
</dbReference>
<feature type="domain" description="Transposase Tc1-like" evidence="1">
    <location>
        <begin position="76"/>
        <end position="143"/>
    </location>
</feature>
<sequence length="320" mass="35721">MPKGPTITADIRKRIIALSKKTEADGKPRYTHKEIGETQGVTRSAVSKVIAKGLPNDIVHTPEIRGRKQKLTERQKREIMREFSRDRDMTCSKVVRLCKLEVSTETVRRFIQSKGGTYAKLATVPRMTEAHKAARIEFASGHLAGCQWQPARSSRPGYPLTRNASISMARTASIAARAIARDQKVALVEIQENLNSDGYQALLEADLLPFLEEGRENGVQYTFQQDNARPHVSLSTRQWLDRNGVACSAWPAISPDLNSIEHCWGKLALLVYGGGRGPYDDKTALREAIFDAWGSLSSDDIEAEPRRLSQNRLEVAWAKP</sequence>
<dbReference type="EMBL" id="JABANM010036735">
    <property type="protein sequence ID" value="KAF4687800.1"/>
    <property type="molecule type" value="Genomic_DNA"/>
</dbReference>
<dbReference type="SUPFAM" id="SSF46689">
    <property type="entry name" value="Homeodomain-like"/>
    <property type="match status" value="1"/>
</dbReference>
<dbReference type="Pfam" id="PF13358">
    <property type="entry name" value="DDE_3"/>
    <property type="match status" value="1"/>
</dbReference>
<evidence type="ECO:0000259" key="1">
    <source>
        <dbReference type="Pfam" id="PF01498"/>
    </source>
</evidence>
<proteinExistence type="predicted"/>
<comment type="caution">
    <text evidence="3">The sequence shown here is derived from an EMBL/GenBank/DDBJ whole genome shotgun (WGS) entry which is preliminary data.</text>
</comment>
<evidence type="ECO:0000313" key="3">
    <source>
        <dbReference type="EMBL" id="KAF4687800.1"/>
    </source>
</evidence>
<dbReference type="InterPro" id="IPR038717">
    <property type="entry name" value="Tc1-like_DDE_dom"/>
</dbReference>
<dbReference type="AlphaFoldDB" id="A0A7J6NW44"/>
<accession>A0A7J6NW44</accession>
<name>A0A7J6NW44_PEROL</name>
<gene>
    <name evidence="3" type="ORF">FOZ62_010947</name>
</gene>